<feature type="region of interest" description="Disordered" evidence="1">
    <location>
        <begin position="407"/>
        <end position="428"/>
    </location>
</feature>
<name>A0ABU8J219_9BURK</name>
<evidence type="ECO:0000313" key="2">
    <source>
        <dbReference type="EMBL" id="MEI6001997.1"/>
    </source>
</evidence>
<keyword evidence="3" id="KW-1185">Reference proteome</keyword>
<accession>A0ABU8J219</accession>
<sequence length="428" mass="47015">MQQSKNDRSSTIYLSTYKGGTPGLKRFVGVPCMVFEQAASEWRGDDETAHSQPFFSLAVAKNEKTAVLILETRVGRCFHYALMDMSDRKLGGTLDIWTKNRGFVVVRKLSTSVSVGLCPIDEENIRFLKRHRRDTYKPNPAEFIRTTQSFIERKSFEELATEKLRAEGYDESVTPFVEVQILENAAVRNDISWQQGSSEMRVSVQNASPGSVGAYDFIPAPASIGLMQKASNFAGTSKSASEMRPDTPVLVSTIDLNRYLSLARVEGSFGFGHFRFDGRIVLSMRLQSGSAQIYWLADAADASVWDAIDVMKQNGEVGFMLEEGRGGVFVPYTLSPHQEDIRILRAECMSHPGGLSDAAARLASSGMVQKNATTDIPGTRLEYVHVNLLASESVALMLQALQASSPGMAEQCSDSPEADMADAGHSIH</sequence>
<evidence type="ECO:0000256" key="1">
    <source>
        <dbReference type="SAM" id="MobiDB-lite"/>
    </source>
</evidence>
<comment type="caution">
    <text evidence="2">The sequence shown here is derived from an EMBL/GenBank/DDBJ whole genome shotgun (WGS) entry which is preliminary data.</text>
</comment>
<protein>
    <submittedName>
        <fullName evidence="2">Uncharacterized protein</fullName>
    </submittedName>
</protein>
<dbReference type="RefSeq" id="WP_336601656.1">
    <property type="nucleotide sequence ID" value="NZ_JACFYJ010000092.1"/>
</dbReference>
<dbReference type="Proteomes" id="UP001386437">
    <property type="component" value="Unassembled WGS sequence"/>
</dbReference>
<reference evidence="2 3" key="1">
    <citation type="journal article" date="2022" name="Arch. Microbiol.">
        <title>Paraburkholderia bengalensis sp. nov. isolated from roots of Oryza sativa, IR64.</title>
        <authorList>
            <person name="Nag P."/>
            <person name="Mondal N."/>
            <person name="Sarkar J."/>
            <person name="Das S."/>
        </authorList>
    </citation>
    <scope>NUCLEOTIDE SEQUENCE [LARGE SCALE GENOMIC DNA]</scope>
    <source>
        <strain evidence="2 3">IR64_4_BI</strain>
    </source>
</reference>
<proteinExistence type="predicted"/>
<evidence type="ECO:0000313" key="3">
    <source>
        <dbReference type="Proteomes" id="UP001386437"/>
    </source>
</evidence>
<organism evidence="2 3">
    <name type="scientific">Paraburkholderia bengalensis</name>
    <dbReference type="NCBI Taxonomy" id="2747562"/>
    <lineage>
        <taxon>Bacteria</taxon>
        <taxon>Pseudomonadati</taxon>
        <taxon>Pseudomonadota</taxon>
        <taxon>Betaproteobacteria</taxon>
        <taxon>Burkholderiales</taxon>
        <taxon>Burkholderiaceae</taxon>
        <taxon>Paraburkholderia</taxon>
    </lineage>
</organism>
<dbReference type="EMBL" id="JACFYJ010000092">
    <property type="protein sequence ID" value="MEI6001997.1"/>
    <property type="molecule type" value="Genomic_DNA"/>
</dbReference>
<gene>
    <name evidence="2" type="ORF">H3V53_34170</name>
</gene>